<sequence length="104" mass="11498">MKVRHIVMWDVAGTRGSPEHAANLATLKQAFETLADSGAIPGLLKLEIGIDYSAVDYACDVVLLSEFESPEALAVYQQHPAHMAAKQQIGEIRVARHQVDYYFN</sequence>
<proteinExistence type="predicted"/>
<dbReference type="PANTHER" id="PTHR37832:SF1">
    <property type="entry name" value="STRESS-RESPONSE A_B BARREL DOMAIN-CONTAINING PROTEIN"/>
    <property type="match status" value="1"/>
</dbReference>
<dbReference type="Proteomes" id="UP001629214">
    <property type="component" value="Unassembled WGS sequence"/>
</dbReference>
<dbReference type="SMART" id="SM00886">
    <property type="entry name" value="Dabb"/>
    <property type="match status" value="1"/>
</dbReference>
<dbReference type="InterPro" id="IPR011008">
    <property type="entry name" value="Dimeric_a/b-barrel"/>
</dbReference>
<organism evidence="2 3">
    <name type="scientific">Herbaspirillum rhizosphaerae</name>
    <dbReference type="NCBI Taxonomy" id="346179"/>
    <lineage>
        <taxon>Bacteria</taxon>
        <taxon>Pseudomonadati</taxon>
        <taxon>Pseudomonadota</taxon>
        <taxon>Betaproteobacteria</taxon>
        <taxon>Burkholderiales</taxon>
        <taxon>Oxalobacteraceae</taxon>
        <taxon>Herbaspirillum</taxon>
    </lineage>
</organism>
<protein>
    <submittedName>
        <fullName evidence="2">Dabb family protein</fullName>
    </submittedName>
</protein>
<dbReference type="Gene3D" id="3.30.70.100">
    <property type="match status" value="1"/>
</dbReference>
<gene>
    <name evidence="2" type="ORF">PQR63_10985</name>
</gene>
<reference evidence="2 3" key="1">
    <citation type="journal article" date="2024" name="Chem. Sci.">
        <title>Discovery of megapolipeptins by genome mining of a Burkholderiales bacteria collection.</title>
        <authorList>
            <person name="Paulo B.S."/>
            <person name="Recchia M.J.J."/>
            <person name="Lee S."/>
            <person name="Fergusson C.H."/>
            <person name="Romanowski S.B."/>
            <person name="Hernandez A."/>
            <person name="Krull N."/>
            <person name="Liu D.Y."/>
            <person name="Cavanagh H."/>
            <person name="Bos A."/>
            <person name="Gray C.A."/>
            <person name="Murphy B.T."/>
            <person name="Linington R.G."/>
            <person name="Eustaquio A.S."/>
        </authorList>
    </citation>
    <scope>NUCLEOTIDE SEQUENCE [LARGE SCALE GENOMIC DNA]</scope>
    <source>
        <strain evidence="2 3">RL21-008-BIB-B</strain>
    </source>
</reference>
<evidence type="ECO:0000313" key="2">
    <source>
        <dbReference type="EMBL" id="MFL9878910.1"/>
    </source>
</evidence>
<dbReference type="PROSITE" id="PS51502">
    <property type="entry name" value="S_R_A_B_BARREL"/>
    <property type="match status" value="1"/>
</dbReference>
<evidence type="ECO:0000259" key="1">
    <source>
        <dbReference type="PROSITE" id="PS51502"/>
    </source>
</evidence>
<dbReference type="RefSeq" id="WP_408167902.1">
    <property type="nucleotide sequence ID" value="NZ_JAQQFR010000006.1"/>
</dbReference>
<dbReference type="InterPro" id="IPR013097">
    <property type="entry name" value="Dabb"/>
</dbReference>
<dbReference type="EMBL" id="JAQQFR010000006">
    <property type="protein sequence ID" value="MFL9878910.1"/>
    <property type="molecule type" value="Genomic_DNA"/>
</dbReference>
<dbReference type="SUPFAM" id="SSF54909">
    <property type="entry name" value="Dimeric alpha+beta barrel"/>
    <property type="match status" value="1"/>
</dbReference>
<dbReference type="PANTHER" id="PTHR37832">
    <property type="entry name" value="BLL2683 PROTEIN"/>
    <property type="match status" value="1"/>
</dbReference>
<comment type="caution">
    <text evidence="2">The sequence shown here is derived from an EMBL/GenBank/DDBJ whole genome shotgun (WGS) entry which is preliminary data.</text>
</comment>
<feature type="domain" description="Stress-response A/B barrel" evidence="1">
    <location>
        <begin position="3"/>
        <end position="101"/>
    </location>
</feature>
<name>A0ABW8Z8N4_9BURK</name>
<accession>A0ABW8Z8N4</accession>
<dbReference type="Pfam" id="PF07876">
    <property type="entry name" value="Dabb"/>
    <property type="match status" value="1"/>
</dbReference>
<keyword evidence="3" id="KW-1185">Reference proteome</keyword>
<evidence type="ECO:0000313" key="3">
    <source>
        <dbReference type="Proteomes" id="UP001629214"/>
    </source>
</evidence>